<evidence type="ECO:0000313" key="1">
    <source>
        <dbReference type="EMBL" id="DAF52977.1"/>
    </source>
</evidence>
<reference evidence="1" key="1">
    <citation type="journal article" date="2021" name="Proc. Natl. Acad. Sci. U.S.A.">
        <title>A Catalog of Tens of Thousands of Viruses from Human Metagenomes Reveals Hidden Associations with Chronic Diseases.</title>
        <authorList>
            <person name="Tisza M.J."/>
            <person name="Buck C.B."/>
        </authorList>
    </citation>
    <scope>NUCLEOTIDE SEQUENCE</scope>
    <source>
        <strain evidence="1">CtPjm15</strain>
    </source>
</reference>
<organism evidence="1">
    <name type="scientific">Phage sp. ctPjm15</name>
    <dbReference type="NCBI Taxonomy" id="2828006"/>
    <lineage>
        <taxon>Viruses</taxon>
    </lineage>
</organism>
<sequence length="82" mass="9594">MKIIACLSLWAVFIIVACADIYFSWKSYKSQVKLIEMYEKEIVEAYEELIKAHKQVQVLIRTVGCVADDLEYMLNKMKKEAE</sequence>
<name>A0A8S5SPQ1_9VIRU</name>
<accession>A0A8S5SPQ1</accession>
<dbReference type="EMBL" id="BK032645">
    <property type="protein sequence ID" value="DAF52977.1"/>
    <property type="molecule type" value="Genomic_DNA"/>
</dbReference>
<proteinExistence type="predicted"/>
<protein>
    <submittedName>
        <fullName evidence="1">Uncharacterized protein</fullName>
    </submittedName>
</protein>
<dbReference type="PROSITE" id="PS51257">
    <property type="entry name" value="PROKAR_LIPOPROTEIN"/>
    <property type="match status" value="1"/>
</dbReference>